<keyword evidence="2" id="KW-1185">Reference proteome</keyword>
<proteinExistence type="predicted"/>
<evidence type="ECO:0000313" key="1">
    <source>
        <dbReference type="EMBL" id="KAJ8668748.1"/>
    </source>
</evidence>
<gene>
    <name evidence="1" type="ORF">QAD02_000007</name>
</gene>
<comment type="caution">
    <text evidence="1">The sequence shown here is derived from an EMBL/GenBank/DDBJ whole genome shotgun (WGS) entry which is preliminary data.</text>
</comment>
<sequence>MQSSELEWCANAENHLSLRRSGRVPQGIKKKRIQQELEAAILNGFKDGLQIREMDDKGRGVITTREFYKGEFVVEYEGELVDGKVGKKRDILYKKDSKIGCYLYFFKHRDRQYCLDATEETGKLGRLINHSRNGNLISRVIEVGKPIKPHLIFLARRDILKNEELLYDYGDRNPQNIMDHPWLAH</sequence>
<evidence type="ECO:0000313" key="2">
    <source>
        <dbReference type="Proteomes" id="UP001239111"/>
    </source>
</evidence>
<dbReference type="Proteomes" id="UP001239111">
    <property type="component" value="Chromosome 3"/>
</dbReference>
<reference evidence="1" key="1">
    <citation type="submission" date="2023-04" db="EMBL/GenBank/DDBJ databases">
        <title>A chromosome-level genome assembly of the parasitoid wasp Eretmocerus hayati.</title>
        <authorList>
            <person name="Zhong Y."/>
            <person name="Liu S."/>
            <person name="Liu Y."/>
        </authorList>
    </citation>
    <scope>NUCLEOTIDE SEQUENCE</scope>
    <source>
        <strain evidence="1">ZJU_SS_LIU_2023</strain>
    </source>
</reference>
<organism evidence="1 2">
    <name type="scientific">Eretmocerus hayati</name>
    <dbReference type="NCBI Taxonomy" id="131215"/>
    <lineage>
        <taxon>Eukaryota</taxon>
        <taxon>Metazoa</taxon>
        <taxon>Ecdysozoa</taxon>
        <taxon>Arthropoda</taxon>
        <taxon>Hexapoda</taxon>
        <taxon>Insecta</taxon>
        <taxon>Pterygota</taxon>
        <taxon>Neoptera</taxon>
        <taxon>Endopterygota</taxon>
        <taxon>Hymenoptera</taxon>
        <taxon>Apocrita</taxon>
        <taxon>Proctotrupomorpha</taxon>
        <taxon>Chalcidoidea</taxon>
        <taxon>Aphelinidae</taxon>
        <taxon>Aphelininae</taxon>
        <taxon>Eretmocerus</taxon>
    </lineage>
</organism>
<dbReference type="EMBL" id="CM056743">
    <property type="protein sequence ID" value="KAJ8668748.1"/>
    <property type="molecule type" value="Genomic_DNA"/>
</dbReference>
<protein>
    <submittedName>
        <fullName evidence="1">Uncharacterized protein</fullName>
    </submittedName>
</protein>
<accession>A0ACC2ND94</accession>
<name>A0ACC2ND94_9HYME</name>